<evidence type="ECO:0008006" key="6">
    <source>
        <dbReference type="Google" id="ProtNLM"/>
    </source>
</evidence>
<dbReference type="InterPro" id="IPR047865">
    <property type="entry name" value="Ribosomal_uL10_bac_type"/>
</dbReference>
<protein>
    <recommendedName>
        <fullName evidence="6">Ribosomal protein L10</fullName>
    </recommendedName>
</protein>
<dbReference type="SUPFAM" id="SSF160369">
    <property type="entry name" value="Ribosomal protein L10-like"/>
    <property type="match status" value="1"/>
</dbReference>
<keyword evidence="2" id="KW-0689">Ribosomal protein</keyword>
<dbReference type="AlphaFoldDB" id="A0A7H9HZL6"/>
<dbReference type="InterPro" id="IPR043141">
    <property type="entry name" value="Ribosomal_uL10-like_sf"/>
</dbReference>
<accession>A0A7H9HZL6</accession>
<gene>
    <name evidence="4" type="ORF">HG537_0G01860</name>
</gene>
<evidence type="ECO:0000313" key="4">
    <source>
        <dbReference type="EMBL" id="QLQ81932.1"/>
    </source>
</evidence>
<comment type="similarity">
    <text evidence="1">Belongs to the universal ribosomal protein uL10 family.</text>
</comment>
<dbReference type="PANTHER" id="PTHR11560">
    <property type="entry name" value="39S RIBOSOMAL PROTEIN L10, MITOCHONDRIAL"/>
    <property type="match status" value="1"/>
</dbReference>
<dbReference type="CDD" id="cd05797">
    <property type="entry name" value="Ribosomal_L10"/>
    <property type="match status" value="1"/>
</dbReference>
<name>A0A7H9HZL6_9SACH</name>
<dbReference type="GO" id="GO:1990904">
    <property type="term" value="C:ribonucleoprotein complex"/>
    <property type="evidence" value="ECO:0007669"/>
    <property type="project" value="UniProtKB-KW"/>
</dbReference>
<dbReference type="InterPro" id="IPR001790">
    <property type="entry name" value="Ribosomal_uL10"/>
</dbReference>
<evidence type="ECO:0000256" key="1">
    <source>
        <dbReference type="ARBA" id="ARBA00008889"/>
    </source>
</evidence>
<dbReference type="Pfam" id="PF00466">
    <property type="entry name" value="Ribosomal_L10"/>
    <property type="match status" value="1"/>
</dbReference>
<dbReference type="GO" id="GO:0005840">
    <property type="term" value="C:ribosome"/>
    <property type="evidence" value="ECO:0007669"/>
    <property type="project" value="UniProtKB-KW"/>
</dbReference>
<dbReference type="Gene3D" id="3.30.70.1730">
    <property type="match status" value="1"/>
</dbReference>
<dbReference type="OrthoDB" id="360689at2759"/>
<evidence type="ECO:0000313" key="5">
    <source>
        <dbReference type="Proteomes" id="UP000510647"/>
    </source>
</evidence>
<dbReference type="Proteomes" id="UP000510647">
    <property type="component" value="Chromosome 7"/>
</dbReference>
<keyword evidence="5" id="KW-1185">Reference proteome</keyword>
<dbReference type="EMBL" id="CP059273">
    <property type="protein sequence ID" value="QLQ81932.1"/>
    <property type="molecule type" value="Genomic_DNA"/>
</dbReference>
<sequence length="244" mass="27106">MQVTRLLGFQIGVGSVARRVGIWSRSYSVGWTKTKLSEHTDGVGRVTVKPIDSRKTFLIDSYKHLMETNPVVLFVHYNNLLKNEDQHYRSLVKQNGGKLTMLRNGVFGAYLKNSHAADPCAPRSRKEQNRKHPLLPLFKGPTAAISFPETNPGSVAKILKLLEKAQDRLFVVGAKVEAEVYDVASLNQFKTLPSKPELQAQLVGLLNVLGGVGLVRTLEAGSQTLYLTLSSHRDNQTSKNEKQE</sequence>
<keyword evidence="3" id="KW-0687">Ribonucleoprotein</keyword>
<proteinExistence type="inferred from homology"/>
<evidence type="ECO:0000256" key="3">
    <source>
        <dbReference type="ARBA" id="ARBA00023274"/>
    </source>
</evidence>
<organism evidence="4 5">
    <name type="scientific">Torulaspora globosa</name>
    <dbReference type="NCBI Taxonomy" id="48254"/>
    <lineage>
        <taxon>Eukaryota</taxon>
        <taxon>Fungi</taxon>
        <taxon>Dikarya</taxon>
        <taxon>Ascomycota</taxon>
        <taxon>Saccharomycotina</taxon>
        <taxon>Saccharomycetes</taxon>
        <taxon>Saccharomycetales</taxon>
        <taxon>Saccharomycetaceae</taxon>
        <taxon>Torulaspora</taxon>
    </lineage>
</organism>
<evidence type="ECO:0000256" key="2">
    <source>
        <dbReference type="ARBA" id="ARBA00022980"/>
    </source>
</evidence>
<reference evidence="4 5" key="1">
    <citation type="submission" date="2020-06" db="EMBL/GenBank/DDBJ databases">
        <title>The yeast mating-type switching endonuclease HO is a domesticated member of an unorthodox homing genetic element family.</title>
        <authorList>
            <person name="Coughlan A.Y."/>
            <person name="Lombardi L."/>
            <person name="Braun-Galleani S."/>
            <person name="Martos A.R."/>
            <person name="Galeote V."/>
            <person name="Bigey F."/>
            <person name="Dequin S."/>
            <person name="Byrne K.P."/>
            <person name="Wolfe K.H."/>
        </authorList>
    </citation>
    <scope>NUCLEOTIDE SEQUENCE [LARGE SCALE GENOMIC DNA]</scope>
    <source>
        <strain evidence="4 5">CBS2947</strain>
    </source>
</reference>